<dbReference type="Pfam" id="PF02472">
    <property type="entry name" value="ExbD"/>
    <property type="match status" value="1"/>
</dbReference>
<dbReference type="GO" id="GO:0022857">
    <property type="term" value="F:transmembrane transporter activity"/>
    <property type="evidence" value="ECO:0007669"/>
    <property type="project" value="InterPro"/>
</dbReference>
<reference evidence="8 9" key="1">
    <citation type="journal article" date="2019" name="Int. J. Syst. Evol. Microbiol.">
        <title>Capsulimonas corticalis gen. nov., sp. nov., an aerobic capsulated bacterium, of a novel bacterial order, Capsulimonadales ord. nov., of the class Armatimonadia of the phylum Armatimonadetes.</title>
        <authorList>
            <person name="Li J."/>
            <person name="Kudo C."/>
            <person name="Tonouchi A."/>
        </authorList>
    </citation>
    <scope>NUCLEOTIDE SEQUENCE [LARGE SCALE GENOMIC DNA]</scope>
    <source>
        <strain evidence="8 9">AX-7</strain>
    </source>
</reference>
<evidence type="ECO:0000256" key="4">
    <source>
        <dbReference type="ARBA" id="ARBA00022692"/>
    </source>
</evidence>
<keyword evidence="4 7" id="KW-0812">Transmembrane</keyword>
<name>A0A402D6V3_9BACT</name>
<dbReference type="GO" id="GO:0015031">
    <property type="term" value="P:protein transport"/>
    <property type="evidence" value="ECO:0007669"/>
    <property type="project" value="UniProtKB-KW"/>
</dbReference>
<evidence type="ECO:0000256" key="5">
    <source>
        <dbReference type="ARBA" id="ARBA00022989"/>
    </source>
</evidence>
<evidence type="ECO:0000313" key="9">
    <source>
        <dbReference type="Proteomes" id="UP000287394"/>
    </source>
</evidence>
<dbReference type="PANTHER" id="PTHR30558:SF3">
    <property type="entry name" value="BIOPOLYMER TRANSPORT PROTEIN EXBD-RELATED"/>
    <property type="match status" value="1"/>
</dbReference>
<keyword evidence="5" id="KW-1133">Transmembrane helix</keyword>
<accession>A0A402D6V3</accession>
<keyword evidence="3" id="KW-1003">Cell membrane</keyword>
<dbReference type="Proteomes" id="UP000287394">
    <property type="component" value="Chromosome"/>
</dbReference>
<dbReference type="PANTHER" id="PTHR30558">
    <property type="entry name" value="EXBD MEMBRANE COMPONENT OF PMF-DRIVEN MACROMOLECULE IMPORT SYSTEM"/>
    <property type="match status" value="1"/>
</dbReference>
<gene>
    <name evidence="8" type="ORF">CCAX7_38610</name>
</gene>
<evidence type="ECO:0000256" key="1">
    <source>
        <dbReference type="ARBA" id="ARBA00004162"/>
    </source>
</evidence>
<keyword evidence="9" id="KW-1185">Reference proteome</keyword>
<dbReference type="OrthoDB" id="9793581at2"/>
<protein>
    <submittedName>
        <fullName evidence="8">Uncharacterized protein</fullName>
    </submittedName>
</protein>
<sequence length="166" mass="17552">MKIPRPPMRKARIEIIPMIDTIFFLLVFFMIASLNMTRMRAIAVALPKNSPPSAAASGGAGGADLILTLTERGDYYLGKQRLGSDPQALQAALTDHLRNAAPRDVVLNLGKQQTTQSLVGVMDVLNRARTATGKDVPVLIATEPVDQEGHALPGGAPASDTQAGGL</sequence>
<organism evidence="8 9">
    <name type="scientific">Capsulimonas corticalis</name>
    <dbReference type="NCBI Taxonomy" id="2219043"/>
    <lineage>
        <taxon>Bacteria</taxon>
        <taxon>Bacillati</taxon>
        <taxon>Armatimonadota</taxon>
        <taxon>Armatimonadia</taxon>
        <taxon>Capsulimonadales</taxon>
        <taxon>Capsulimonadaceae</taxon>
        <taxon>Capsulimonas</taxon>
    </lineage>
</organism>
<dbReference type="InterPro" id="IPR003400">
    <property type="entry name" value="ExbD"/>
</dbReference>
<evidence type="ECO:0000256" key="3">
    <source>
        <dbReference type="ARBA" id="ARBA00022475"/>
    </source>
</evidence>
<keyword evidence="7" id="KW-0653">Protein transport</keyword>
<keyword evidence="7" id="KW-0813">Transport</keyword>
<dbReference type="AlphaFoldDB" id="A0A402D6V3"/>
<comment type="similarity">
    <text evidence="2 7">Belongs to the ExbD/TolR family.</text>
</comment>
<dbReference type="EMBL" id="AP025739">
    <property type="protein sequence ID" value="BDI31810.1"/>
    <property type="molecule type" value="Genomic_DNA"/>
</dbReference>
<dbReference type="RefSeq" id="WP_125206415.1">
    <property type="nucleotide sequence ID" value="NZ_AP025739.1"/>
</dbReference>
<keyword evidence="6" id="KW-0472">Membrane</keyword>
<dbReference type="KEGG" id="ccot:CCAX7_38610"/>
<proteinExistence type="inferred from homology"/>
<evidence type="ECO:0000256" key="2">
    <source>
        <dbReference type="ARBA" id="ARBA00005811"/>
    </source>
</evidence>
<dbReference type="GO" id="GO:0005886">
    <property type="term" value="C:plasma membrane"/>
    <property type="evidence" value="ECO:0007669"/>
    <property type="project" value="UniProtKB-SubCell"/>
</dbReference>
<comment type="subcellular location">
    <subcellularLocation>
        <location evidence="1">Cell membrane</location>
        <topology evidence="1">Single-pass membrane protein</topology>
    </subcellularLocation>
    <subcellularLocation>
        <location evidence="7">Cell membrane</location>
        <topology evidence="7">Single-pass type II membrane protein</topology>
    </subcellularLocation>
</comment>
<evidence type="ECO:0000256" key="7">
    <source>
        <dbReference type="RuleBase" id="RU003879"/>
    </source>
</evidence>
<evidence type="ECO:0000256" key="6">
    <source>
        <dbReference type="ARBA" id="ARBA00023136"/>
    </source>
</evidence>
<evidence type="ECO:0000313" key="8">
    <source>
        <dbReference type="EMBL" id="BDI31810.1"/>
    </source>
</evidence>